<dbReference type="CDD" id="cd00569">
    <property type="entry name" value="HTH_Hin_like"/>
    <property type="match status" value="1"/>
</dbReference>
<dbReference type="Gene3D" id="3.40.50.1390">
    <property type="entry name" value="Resolvase, N-terminal catalytic domain"/>
    <property type="match status" value="1"/>
</dbReference>
<accession>A0A256FTT2</accession>
<comment type="caution">
    <text evidence="9">The sequence shown here is derived from an EMBL/GenBank/DDBJ whole genome shotgun (WGS) entry which is preliminary data.</text>
</comment>
<dbReference type="PANTHER" id="PTHR30461:SF26">
    <property type="entry name" value="RESOLVASE HOMOLOG YNEB"/>
    <property type="match status" value="1"/>
</dbReference>
<dbReference type="GO" id="GO:0000150">
    <property type="term" value="F:DNA strand exchange activity"/>
    <property type="evidence" value="ECO:0007669"/>
    <property type="project" value="UniProtKB-KW"/>
</dbReference>
<keyword evidence="4" id="KW-0238">DNA-binding</keyword>
<dbReference type="FunFam" id="3.40.50.1390:FF:000001">
    <property type="entry name" value="DNA recombinase"/>
    <property type="match status" value="1"/>
</dbReference>
<keyword evidence="2" id="KW-0229">DNA integration</keyword>
<gene>
    <name evidence="9" type="ORF">CEV31_4236</name>
</gene>
<organism evidence="9 10">
    <name type="scientific">Brucella thiophenivorans</name>
    <dbReference type="NCBI Taxonomy" id="571255"/>
    <lineage>
        <taxon>Bacteria</taxon>
        <taxon>Pseudomonadati</taxon>
        <taxon>Pseudomonadota</taxon>
        <taxon>Alphaproteobacteria</taxon>
        <taxon>Hyphomicrobiales</taxon>
        <taxon>Brucellaceae</taxon>
        <taxon>Brucella/Ochrobactrum group</taxon>
        <taxon>Brucella</taxon>
    </lineage>
</organism>
<evidence type="ECO:0000256" key="3">
    <source>
        <dbReference type="ARBA" id="ARBA00023100"/>
    </source>
</evidence>
<dbReference type="InterPro" id="IPR050639">
    <property type="entry name" value="SSR_resolvase"/>
</dbReference>
<dbReference type="InterPro" id="IPR009057">
    <property type="entry name" value="Homeodomain-like_sf"/>
</dbReference>
<dbReference type="PROSITE" id="PS00398">
    <property type="entry name" value="RECOMBINASES_2"/>
    <property type="match status" value="1"/>
</dbReference>
<dbReference type="SUPFAM" id="SSF53041">
    <property type="entry name" value="Resolvase-like"/>
    <property type="match status" value="1"/>
</dbReference>
<evidence type="ECO:0000256" key="4">
    <source>
        <dbReference type="ARBA" id="ARBA00023125"/>
    </source>
</evidence>
<reference evidence="9 10" key="1">
    <citation type="submission" date="2017-07" db="EMBL/GenBank/DDBJ databases">
        <title>Phylogenetic study on the rhizospheric bacterium Ochrobactrum sp. A44.</title>
        <authorList>
            <person name="Krzyzanowska D.M."/>
            <person name="Ossowicki A."/>
            <person name="Rajewska M."/>
            <person name="Maciag T."/>
            <person name="Kaczynski Z."/>
            <person name="Czerwicka M."/>
            <person name="Jafra S."/>
        </authorList>
    </citation>
    <scope>NUCLEOTIDE SEQUENCE [LARGE SCALE GENOMIC DNA]</scope>
    <source>
        <strain evidence="9 10">DSM 7216</strain>
    </source>
</reference>
<feature type="active site" description="O-(5'-phospho-DNA)-serine intermediate" evidence="6 7">
    <location>
        <position position="21"/>
    </location>
</feature>
<dbReference type="PANTHER" id="PTHR30461">
    <property type="entry name" value="DNA-INVERTASE FROM LAMBDOID PROPHAGE"/>
    <property type="match status" value="1"/>
</dbReference>
<evidence type="ECO:0000256" key="7">
    <source>
        <dbReference type="PROSITE-ProRule" id="PRU10137"/>
    </source>
</evidence>
<dbReference type="Proteomes" id="UP000215590">
    <property type="component" value="Unassembled WGS sequence"/>
</dbReference>
<dbReference type="Gene3D" id="1.10.10.60">
    <property type="entry name" value="Homeodomain-like"/>
    <property type="match status" value="1"/>
</dbReference>
<protein>
    <submittedName>
        <fullName evidence="9">Resolvase, N terminal domain protein</fullName>
    </submittedName>
</protein>
<keyword evidence="5" id="KW-0233">DNA recombination</keyword>
<dbReference type="InterPro" id="IPR006118">
    <property type="entry name" value="Recombinase_CS"/>
</dbReference>
<evidence type="ECO:0000259" key="8">
    <source>
        <dbReference type="PROSITE" id="PS51736"/>
    </source>
</evidence>
<dbReference type="InterPro" id="IPR006120">
    <property type="entry name" value="Resolvase_HTH_dom"/>
</dbReference>
<dbReference type="SUPFAM" id="SSF46689">
    <property type="entry name" value="Homeodomain-like"/>
    <property type="match status" value="1"/>
</dbReference>
<proteinExistence type="inferred from homology"/>
<dbReference type="Pfam" id="PF00239">
    <property type="entry name" value="Resolvase"/>
    <property type="match status" value="1"/>
</dbReference>
<dbReference type="Pfam" id="PF02796">
    <property type="entry name" value="HTH_7"/>
    <property type="match status" value="1"/>
</dbReference>
<dbReference type="InterPro" id="IPR006119">
    <property type="entry name" value="Resolv_N"/>
</dbReference>
<keyword evidence="3" id="KW-0230">DNA invertase</keyword>
<sequence length="198" mass="22110">MSKNNPEKEGILVIFGYARVSTLDQKLDAQIDALKSAGCSKIFSEKKSGADVARPELKKLLEKVGEGDTIIITRLDRLARSTFDLLKIMRELEERGVFIKSLSDAWLDTTTAAGKLIITVFAGLAEFERALIKERTAEGLARAKERGVVIGRKRKMSSIQIKEALTMREAGRSLTEIGEIFSISRQTVAREIQRREKI</sequence>
<dbReference type="InterPro" id="IPR036162">
    <property type="entry name" value="Resolvase-like_N_sf"/>
</dbReference>
<keyword evidence="10" id="KW-1185">Reference proteome</keyword>
<evidence type="ECO:0000256" key="1">
    <source>
        <dbReference type="ARBA" id="ARBA00009913"/>
    </source>
</evidence>
<feature type="domain" description="Resolvase/invertase-type recombinase catalytic" evidence="8">
    <location>
        <begin position="13"/>
        <end position="147"/>
    </location>
</feature>
<evidence type="ECO:0000256" key="6">
    <source>
        <dbReference type="PIRSR" id="PIRSR606118-50"/>
    </source>
</evidence>
<dbReference type="GO" id="GO:0003677">
    <property type="term" value="F:DNA binding"/>
    <property type="evidence" value="ECO:0007669"/>
    <property type="project" value="UniProtKB-KW"/>
</dbReference>
<name>A0A256FTT2_9HYPH</name>
<dbReference type="GO" id="GO:0015074">
    <property type="term" value="P:DNA integration"/>
    <property type="evidence" value="ECO:0007669"/>
    <property type="project" value="UniProtKB-KW"/>
</dbReference>
<evidence type="ECO:0000256" key="5">
    <source>
        <dbReference type="ARBA" id="ARBA00023172"/>
    </source>
</evidence>
<dbReference type="SMART" id="SM00857">
    <property type="entry name" value="Resolvase"/>
    <property type="match status" value="1"/>
</dbReference>
<dbReference type="PROSITE" id="PS00397">
    <property type="entry name" value="RECOMBINASES_1"/>
    <property type="match status" value="1"/>
</dbReference>
<comment type="similarity">
    <text evidence="1">Belongs to the site-specific recombinase resolvase family.</text>
</comment>
<dbReference type="PROSITE" id="PS51736">
    <property type="entry name" value="RECOMBINASES_3"/>
    <property type="match status" value="1"/>
</dbReference>
<evidence type="ECO:0000313" key="10">
    <source>
        <dbReference type="Proteomes" id="UP000215590"/>
    </source>
</evidence>
<dbReference type="CDD" id="cd03768">
    <property type="entry name" value="SR_ResInv"/>
    <property type="match status" value="1"/>
</dbReference>
<dbReference type="AlphaFoldDB" id="A0A256FTT2"/>
<evidence type="ECO:0000256" key="2">
    <source>
        <dbReference type="ARBA" id="ARBA00022908"/>
    </source>
</evidence>
<evidence type="ECO:0000313" key="9">
    <source>
        <dbReference type="EMBL" id="OYR18224.1"/>
    </source>
</evidence>
<dbReference type="EMBL" id="NNRJ01000027">
    <property type="protein sequence ID" value="OYR18224.1"/>
    <property type="molecule type" value="Genomic_DNA"/>
</dbReference>